<gene>
    <name evidence="1" type="ORF">GA0074692_6244</name>
</gene>
<dbReference type="STRING" id="145854.GA0074692_6244"/>
<organism evidence="1 2">
    <name type="scientific">Micromonospora pallida</name>
    <dbReference type="NCBI Taxonomy" id="145854"/>
    <lineage>
        <taxon>Bacteria</taxon>
        <taxon>Bacillati</taxon>
        <taxon>Actinomycetota</taxon>
        <taxon>Actinomycetes</taxon>
        <taxon>Micromonosporales</taxon>
        <taxon>Micromonosporaceae</taxon>
        <taxon>Micromonospora</taxon>
    </lineage>
</organism>
<dbReference type="EMBL" id="FMHW01000002">
    <property type="protein sequence ID" value="SCL41296.1"/>
    <property type="molecule type" value="Genomic_DNA"/>
</dbReference>
<dbReference type="AlphaFoldDB" id="A0A1C6THS9"/>
<sequence length="65" mass="7840">MFEENIVYFTDRGIEELVQRRGEESVSVEWLGERLRDFVDLNPEFETPIERFATWLARLDDEDDD</sequence>
<reference evidence="2" key="1">
    <citation type="submission" date="2016-06" db="EMBL/GenBank/DDBJ databases">
        <authorList>
            <person name="Varghese N."/>
            <person name="Submissions Spin"/>
        </authorList>
    </citation>
    <scope>NUCLEOTIDE SEQUENCE [LARGE SCALE GENOMIC DNA]</scope>
    <source>
        <strain evidence="2">DSM 43817</strain>
    </source>
</reference>
<accession>A0A1C6THS9</accession>
<evidence type="ECO:0000313" key="1">
    <source>
        <dbReference type="EMBL" id="SCL41296.1"/>
    </source>
</evidence>
<dbReference type="Proteomes" id="UP000198959">
    <property type="component" value="Unassembled WGS sequence"/>
</dbReference>
<dbReference type="InterPro" id="IPR046086">
    <property type="entry name" value="DUF6104"/>
</dbReference>
<evidence type="ECO:0000313" key="2">
    <source>
        <dbReference type="Proteomes" id="UP000198959"/>
    </source>
</evidence>
<protein>
    <submittedName>
        <fullName evidence="1">Uncharacterized protein</fullName>
    </submittedName>
</protein>
<name>A0A1C6THS9_9ACTN</name>
<keyword evidence="2" id="KW-1185">Reference proteome</keyword>
<dbReference type="Pfam" id="PF19599">
    <property type="entry name" value="DUF6104"/>
    <property type="match status" value="1"/>
</dbReference>
<dbReference type="RefSeq" id="WP_176738630.1">
    <property type="nucleotide sequence ID" value="NZ_FMHW01000002.1"/>
</dbReference>
<proteinExistence type="predicted"/>